<dbReference type="PANTHER" id="PTHR42881:SF13">
    <property type="entry name" value="PROLYL ENDOPEPTIDASE"/>
    <property type="match status" value="1"/>
</dbReference>
<dbReference type="InterPro" id="IPR051167">
    <property type="entry name" value="Prolyl_oligopep/macrocyclase"/>
</dbReference>
<feature type="signal peptide" evidence="4">
    <location>
        <begin position="1"/>
        <end position="22"/>
    </location>
</feature>
<sequence length="698" mass="78533">MSRTLASLLALTLGSLPVINHAMDTSTVNTDDPYLWLEDIEGEKALDWARAQNEKSLAELEARPEFQPLFEKNLAVYDSQDRYPSPSIRGEHIYNFWRDAEHERGLWRRTTFDEYRKAEPAWEILIDLDALAEAEGENWVWAGSSCLQPGYERCLVSLSRGGADASVTREFDLPSKTFVDDGFQLPEAKGFASFMDRDTVMVSTDFGPGSMTESGYPRIAKLWRRGTPLEQAEVIHEGQASDIGVWAYQVHTPERVYPMVQVAPTFFSQKTYLFGDDGLKAIPIPADANIETIFRNQLLVSLKSDWTRDGKTWSQGALVSIDLDDLLAGEGTVQPVVLPDARSAIDGVARIRDRVLVNRMTDVRSRLTEHRLVDGQWKERDVDAPTMGQINIVSTSDDSNHWFFSYTDFLTPTSLFEAGTAEAPVRLKELPAFFNADPFEVSQHFTRSADGTRVPYFMVARKDLDLNASNPTLIWAYGGFEVSQTPNYSATIGMDWLEQGGVYVVANIRGGGEYGPAWHQAAQRENRQKSYDDFYAVAEDLIARKVTSPAHLGIRGGSGGGLLVGMLFTQRPELFNAVVCQVPLLDMWRFDKLLAGASWVEEYGDPDNPDDWAWLQNYSPYHNLDADKDYPRVFFTTSTRDDRVHPAHARKMVAKMNDMGLPNLYYENIEGGHGGAANNRQSARVQALIYTYLLHELR</sequence>
<keyword evidence="1" id="KW-0645">Protease</keyword>
<dbReference type="Proteomes" id="UP000325372">
    <property type="component" value="Unassembled WGS sequence"/>
</dbReference>
<keyword evidence="2" id="KW-0378">Hydrolase</keyword>
<comment type="caution">
    <text evidence="7">The sequence shown here is derived from an EMBL/GenBank/DDBJ whole genome shotgun (WGS) entry which is preliminary data.</text>
</comment>
<gene>
    <name evidence="7" type="ORF">F3N42_08870</name>
</gene>
<keyword evidence="3" id="KW-0720">Serine protease</keyword>
<evidence type="ECO:0000259" key="6">
    <source>
        <dbReference type="Pfam" id="PF02897"/>
    </source>
</evidence>
<dbReference type="PANTHER" id="PTHR42881">
    <property type="entry name" value="PROLYL ENDOPEPTIDASE"/>
    <property type="match status" value="1"/>
</dbReference>
<dbReference type="SUPFAM" id="SSF50993">
    <property type="entry name" value="Peptidase/esterase 'gauge' domain"/>
    <property type="match status" value="1"/>
</dbReference>
<evidence type="ECO:0000256" key="3">
    <source>
        <dbReference type="ARBA" id="ARBA00022825"/>
    </source>
</evidence>
<dbReference type="EMBL" id="VYXP01000005">
    <property type="protein sequence ID" value="KAA9131695.1"/>
    <property type="molecule type" value="Genomic_DNA"/>
</dbReference>
<evidence type="ECO:0000256" key="2">
    <source>
        <dbReference type="ARBA" id="ARBA00022801"/>
    </source>
</evidence>
<dbReference type="Pfam" id="PF02897">
    <property type="entry name" value="Peptidase_S9_N"/>
    <property type="match status" value="1"/>
</dbReference>
<reference evidence="7 8" key="1">
    <citation type="submission" date="2019-09" db="EMBL/GenBank/DDBJ databases">
        <title>Wenzhouxiangella sp. Genome sequencing and assembly.</title>
        <authorList>
            <person name="Zhang R."/>
        </authorList>
    </citation>
    <scope>NUCLEOTIDE SEQUENCE [LARGE SCALE GENOMIC DNA]</scope>
    <source>
        <strain evidence="7 8">W260</strain>
    </source>
</reference>
<evidence type="ECO:0000313" key="7">
    <source>
        <dbReference type="EMBL" id="KAA9131695.1"/>
    </source>
</evidence>
<proteinExistence type="predicted"/>
<keyword evidence="8" id="KW-1185">Reference proteome</keyword>
<protein>
    <submittedName>
        <fullName evidence="7">S9 family peptidase</fullName>
    </submittedName>
</protein>
<dbReference type="Gene3D" id="2.130.10.120">
    <property type="entry name" value="Prolyl oligopeptidase, N-terminal domain"/>
    <property type="match status" value="1"/>
</dbReference>
<name>A0A5N0T9J6_9GAMM</name>
<organism evidence="7 8">
    <name type="scientific">Marinihelvus fidelis</name>
    <dbReference type="NCBI Taxonomy" id="2613842"/>
    <lineage>
        <taxon>Bacteria</taxon>
        <taxon>Pseudomonadati</taxon>
        <taxon>Pseudomonadota</taxon>
        <taxon>Gammaproteobacteria</taxon>
        <taxon>Chromatiales</taxon>
        <taxon>Wenzhouxiangellaceae</taxon>
        <taxon>Marinihelvus</taxon>
    </lineage>
</organism>
<dbReference type="AlphaFoldDB" id="A0A5N0T9J6"/>
<dbReference type="GO" id="GO:0006508">
    <property type="term" value="P:proteolysis"/>
    <property type="evidence" value="ECO:0007669"/>
    <property type="project" value="UniProtKB-KW"/>
</dbReference>
<evidence type="ECO:0000259" key="5">
    <source>
        <dbReference type="Pfam" id="PF00326"/>
    </source>
</evidence>
<dbReference type="GO" id="GO:0004252">
    <property type="term" value="F:serine-type endopeptidase activity"/>
    <property type="evidence" value="ECO:0007669"/>
    <property type="project" value="InterPro"/>
</dbReference>
<dbReference type="SUPFAM" id="SSF53474">
    <property type="entry name" value="alpha/beta-Hydrolases"/>
    <property type="match status" value="1"/>
</dbReference>
<dbReference type="InterPro" id="IPR001375">
    <property type="entry name" value="Peptidase_S9_cat"/>
</dbReference>
<dbReference type="Gene3D" id="3.40.50.1820">
    <property type="entry name" value="alpha/beta hydrolase"/>
    <property type="match status" value="1"/>
</dbReference>
<dbReference type="InterPro" id="IPR029058">
    <property type="entry name" value="AB_hydrolase_fold"/>
</dbReference>
<feature type="domain" description="Peptidase S9A N-terminal" evidence="6">
    <location>
        <begin position="27"/>
        <end position="421"/>
    </location>
</feature>
<dbReference type="GO" id="GO:0005829">
    <property type="term" value="C:cytosol"/>
    <property type="evidence" value="ECO:0007669"/>
    <property type="project" value="TreeGrafter"/>
</dbReference>
<evidence type="ECO:0000256" key="4">
    <source>
        <dbReference type="SAM" id="SignalP"/>
    </source>
</evidence>
<dbReference type="Pfam" id="PF00326">
    <property type="entry name" value="Peptidase_S9"/>
    <property type="match status" value="1"/>
</dbReference>
<dbReference type="PRINTS" id="PR00862">
    <property type="entry name" value="PROLIGOPTASE"/>
</dbReference>
<accession>A0A5N0T9J6</accession>
<keyword evidence="4" id="KW-0732">Signal</keyword>
<feature type="chain" id="PRO_5024440160" evidence="4">
    <location>
        <begin position="23"/>
        <end position="698"/>
    </location>
</feature>
<feature type="domain" description="Peptidase S9 prolyl oligopeptidase catalytic" evidence="5">
    <location>
        <begin position="495"/>
        <end position="697"/>
    </location>
</feature>
<evidence type="ECO:0000313" key="8">
    <source>
        <dbReference type="Proteomes" id="UP000325372"/>
    </source>
</evidence>
<dbReference type="InterPro" id="IPR023302">
    <property type="entry name" value="Pept_S9A_N"/>
</dbReference>
<dbReference type="GO" id="GO:0070012">
    <property type="term" value="F:oligopeptidase activity"/>
    <property type="evidence" value="ECO:0007669"/>
    <property type="project" value="TreeGrafter"/>
</dbReference>
<evidence type="ECO:0000256" key="1">
    <source>
        <dbReference type="ARBA" id="ARBA00022670"/>
    </source>
</evidence>
<dbReference type="InterPro" id="IPR002470">
    <property type="entry name" value="Peptidase_S9A"/>
</dbReference>